<keyword evidence="1" id="KW-0175">Coiled coil</keyword>
<sequence length="104" mass="11566">MTKEEREQFERLRQQVEAQVAQIQALAARLAATESLQTIPEPPAWAAAAVQAAVEAKLIDTPLGGSYDFYRLLTVLHRKKDRLIVCSTDSDSNSAIVFHPRNGF</sequence>
<gene>
    <name evidence="2" type="ORF">OMP40_34110</name>
</gene>
<dbReference type="Proteomes" id="UP001153404">
    <property type="component" value="Unassembled WGS sequence"/>
</dbReference>
<evidence type="ECO:0000313" key="3">
    <source>
        <dbReference type="Proteomes" id="UP001153404"/>
    </source>
</evidence>
<reference evidence="2" key="1">
    <citation type="submission" date="2022-10" db="EMBL/GenBank/DDBJ databases">
        <title>Comparative genomic analysis of Cohnella hashimotonis sp. nov., isolated from the International Space Station.</title>
        <authorList>
            <person name="Simpson A."/>
            <person name="Venkateswaran K."/>
        </authorList>
    </citation>
    <scope>NUCLEOTIDE SEQUENCE</scope>
    <source>
        <strain evidence="2">DSM 28161</strain>
    </source>
</reference>
<dbReference type="AlphaFoldDB" id="A0A9X4QWE3"/>
<protein>
    <submittedName>
        <fullName evidence="2">Uncharacterized protein</fullName>
    </submittedName>
</protein>
<proteinExistence type="predicted"/>
<accession>A0A9X4QWE3</accession>
<organism evidence="2 3">
    <name type="scientific">Cohnella rhizosphaerae</name>
    <dbReference type="NCBI Taxonomy" id="1457232"/>
    <lineage>
        <taxon>Bacteria</taxon>
        <taxon>Bacillati</taxon>
        <taxon>Bacillota</taxon>
        <taxon>Bacilli</taxon>
        <taxon>Bacillales</taxon>
        <taxon>Paenibacillaceae</taxon>
        <taxon>Cohnella</taxon>
    </lineage>
</organism>
<evidence type="ECO:0000313" key="2">
    <source>
        <dbReference type="EMBL" id="MDG0813760.1"/>
    </source>
</evidence>
<feature type="coiled-coil region" evidence="1">
    <location>
        <begin position="2"/>
        <end position="33"/>
    </location>
</feature>
<name>A0A9X4QWE3_9BACL</name>
<comment type="caution">
    <text evidence="2">The sequence shown here is derived from an EMBL/GenBank/DDBJ whole genome shotgun (WGS) entry which is preliminary data.</text>
</comment>
<dbReference type="EMBL" id="JAPDIA010000008">
    <property type="protein sequence ID" value="MDG0813760.1"/>
    <property type="molecule type" value="Genomic_DNA"/>
</dbReference>
<keyword evidence="3" id="KW-1185">Reference proteome</keyword>
<evidence type="ECO:0000256" key="1">
    <source>
        <dbReference type="SAM" id="Coils"/>
    </source>
</evidence>